<dbReference type="AlphaFoldDB" id="A0AAX1TLW2"/>
<evidence type="ECO:0000313" key="1">
    <source>
        <dbReference type="EMBL" id="SQJ00122.1"/>
    </source>
</evidence>
<protein>
    <submittedName>
        <fullName evidence="1">Uncharacterized protein</fullName>
    </submittedName>
</protein>
<evidence type="ECO:0000313" key="2">
    <source>
        <dbReference type="Proteomes" id="UP000249008"/>
    </source>
</evidence>
<accession>A0AAX1TLW2</accession>
<organism evidence="1 2">
    <name type="scientific">Fusobacterium ulcerans</name>
    <dbReference type="NCBI Taxonomy" id="861"/>
    <lineage>
        <taxon>Bacteria</taxon>
        <taxon>Fusobacteriati</taxon>
        <taxon>Fusobacteriota</taxon>
        <taxon>Fusobacteriia</taxon>
        <taxon>Fusobacteriales</taxon>
        <taxon>Fusobacteriaceae</taxon>
        <taxon>Fusobacterium</taxon>
    </lineage>
</organism>
<proteinExistence type="predicted"/>
<name>A0AAX1TLW2_9FUSO</name>
<dbReference type="Proteomes" id="UP000249008">
    <property type="component" value="Chromosome 1"/>
</dbReference>
<reference evidence="1 2" key="1">
    <citation type="submission" date="2018-06" db="EMBL/GenBank/DDBJ databases">
        <authorList>
            <consortium name="Pathogen Informatics"/>
            <person name="Doyle S."/>
        </authorList>
    </citation>
    <scope>NUCLEOTIDE SEQUENCE [LARGE SCALE GENOMIC DNA]</scope>
    <source>
        <strain evidence="1 2">NCTC12112</strain>
    </source>
</reference>
<dbReference type="EMBL" id="LS483487">
    <property type="protein sequence ID" value="SQJ00122.1"/>
    <property type="molecule type" value="Genomic_DNA"/>
</dbReference>
<dbReference type="RefSeq" id="WP_005979465.1">
    <property type="nucleotide sequence ID" value="NZ_BAABXY010000001.1"/>
</dbReference>
<dbReference type="KEGG" id="ful:C4N20_09610"/>
<gene>
    <name evidence="1" type="ORF">NCTC12112_00477</name>
</gene>
<dbReference type="GeneID" id="78455068"/>
<sequence>MKEKIKVAVPEFVLKTLKEDQKHFDITKEKLCNEILLKFSIENLNCYCDIQFNKNEYLQFNLNKTNKIYYEELSKKIDGKNDSEKIRKIFSEYAILQPFVREAILFREKIICMNSFEKNKKILKICTNGEIYEGKVEKIFIDEEKKYLMARINKSNHYISEIKILN</sequence>